<organism evidence="16 17">
    <name type="scientific">Leptobrachium leishanense</name>
    <name type="common">Leishan spiny toad</name>
    <dbReference type="NCBI Taxonomy" id="445787"/>
    <lineage>
        <taxon>Eukaryota</taxon>
        <taxon>Metazoa</taxon>
        <taxon>Chordata</taxon>
        <taxon>Craniata</taxon>
        <taxon>Vertebrata</taxon>
        <taxon>Euteleostomi</taxon>
        <taxon>Amphibia</taxon>
        <taxon>Batrachia</taxon>
        <taxon>Anura</taxon>
        <taxon>Pelobatoidea</taxon>
        <taxon>Megophryidae</taxon>
        <taxon>Leptobrachium</taxon>
    </lineage>
</organism>
<dbReference type="PRINTS" id="PR00385">
    <property type="entry name" value="P450"/>
</dbReference>
<protein>
    <recommendedName>
        <fullName evidence="18">Cytochrome P450</fullName>
    </recommendedName>
</protein>
<keyword evidence="15" id="KW-0812">Transmembrane</keyword>
<keyword evidence="15" id="KW-1133">Transmembrane helix</keyword>
<evidence type="ECO:0000313" key="17">
    <source>
        <dbReference type="Proteomes" id="UP000694569"/>
    </source>
</evidence>
<keyword evidence="9 14" id="KW-0560">Oxidoreductase</keyword>
<comment type="cofactor">
    <cofactor evidence="1 13">
        <name>heme</name>
        <dbReference type="ChEBI" id="CHEBI:30413"/>
    </cofactor>
</comment>
<evidence type="ECO:0000256" key="11">
    <source>
        <dbReference type="ARBA" id="ARBA00023033"/>
    </source>
</evidence>
<dbReference type="OrthoDB" id="2789670at2759"/>
<dbReference type="SUPFAM" id="SSF48264">
    <property type="entry name" value="Cytochrome P450"/>
    <property type="match status" value="1"/>
</dbReference>
<dbReference type="GO" id="GO:0019373">
    <property type="term" value="P:epoxygenase P450 pathway"/>
    <property type="evidence" value="ECO:0007669"/>
    <property type="project" value="TreeGrafter"/>
</dbReference>
<evidence type="ECO:0000256" key="7">
    <source>
        <dbReference type="ARBA" id="ARBA00022824"/>
    </source>
</evidence>
<keyword evidence="11 14" id="KW-0503">Monooxygenase</keyword>
<dbReference type="InterPro" id="IPR036396">
    <property type="entry name" value="Cyt_P450_sf"/>
</dbReference>
<dbReference type="PANTHER" id="PTHR24300:SF382">
    <property type="entry name" value="CYTOCHROME P450 2G1"/>
    <property type="match status" value="1"/>
</dbReference>
<feature type="transmembrane region" description="Helical" evidence="15">
    <location>
        <begin position="6"/>
        <end position="24"/>
    </location>
</feature>
<keyword evidence="8" id="KW-0492">Microsome</keyword>
<dbReference type="PANTHER" id="PTHR24300">
    <property type="entry name" value="CYTOCHROME P450 508A4-RELATED"/>
    <property type="match status" value="1"/>
</dbReference>
<comment type="subcellular location">
    <subcellularLocation>
        <location evidence="3">Endoplasmic reticulum membrane</location>
    </subcellularLocation>
    <subcellularLocation>
        <location evidence="2">Microsome membrane</location>
    </subcellularLocation>
</comment>
<keyword evidence="7" id="KW-0256">Endoplasmic reticulum</keyword>
<evidence type="ECO:0000313" key="16">
    <source>
        <dbReference type="Ensembl" id="ENSLLEP00000036542.1"/>
    </source>
</evidence>
<evidence type="ECO:0000256" key="13">
    <source>
        <dbReference type="PIRSR" id="PIRSR602401-1"/>
    </source>
</evidence>
<dbReference type="InterPro" id="IPR002401">
    <property type="entry name" value="Cyt_P450_E_grp-I"/>
</dbReference>
<dbReference type="InterPro" id="IPR008067">
    <property type="entry name" value="Cyt_P450_E_grp-I_CYP2A-like"/>
</dbReference>
<evidence type="ECO:0000256" key="2">
    <source>
        <dbReference type="ARBA" id="ARBA00004524"/>
    </source>
</evidence>
<dbReference type="GO" id="GO:0020037">
    <property type="term" value="F:heme binding"/>
    <property type="evidence" value="ECO:0007669"/>
    <property type="project" value="InterPro"/>
</dbReference>
<evidence type="ECO:0000256" key="15">
    <source>
        <dbReference type="SAM" id="Phobius"/>
    </source>
</evidence>
<sequence length="494" mass="56602">MEVEGFGTFLLVLVISCLLIFTTWDRMYRKRNLPPGPSPMPLIGNLLHIKRGEMVKSLMEVGSRFGPVYTVYFGPRPVVVISGYQAVKEALIDQGEEFSGRGRMPSVERIFNGFGVAFSNGERWKQLRRFSLMTLKNFGMGKRSIEDRIKEEAECLVEDVRSYKCAPVDPSHILTQAISNVICSVVFGNRFDYKDVEFQELLRMFNEMFHLMTSSWGQLQEIIPTIMNYIPGPHQKIHPFITKVLDFVHERVKANQQSLEPSSPRDYIDCFIIKMQQENQNPTSEFYMKNLLMSVLNLFFAGTETASTTLRHGLLILLKHQGIQEKLHDEIDRVIGQNRGPNMEDRIKMPYMNAVIHEIQRFSDVIPMNVPHTVIKDTSFRGYTIPKGTDVYPLLCSVLRDPTQFSNPDKFNPEHFLDASGSFKKNDAFMPFSTGKRTCLGASLARMELFLFVTTILQNFKLTSPKQFSESDLNPRMAGFVNLPISYQLSFVPR</sequence>
<keyword evidence="6 13" id="KW-0479">Metal-binding</keyword>
<evidence type="ECO:0000256" key="1">
    <source>
        <dbReference type="ARBA" id="ARBA00001971"/>
    </source>
</evidence>
<keyword evidence="17" id="KW-1185">Reference proteome</keyword>
<keyword evidence="10 13" id="KW-0408">Iron</keyword>
<evidence type="ECO:0000256" key="9">
    <source>
        <dbReference type="ARBA" id="ARBA00023002"/>
    </source>
</evidence>
<reference evidence="16" key="1">
    <citation type="submission" date="2025-08" db="UniProtKB">
        <authorList>
            <consortium name="Ensembl"/>
        </authorList>
    </citation>
    <scope>IDENTIFICATION</scope>
</reference>
<dbReference type="Pfam" id="PF00067">
    <property type="entry name" value="p450"/>
    <property type="match status" value="1"/>
</dbReference>
<keyword evidence="5 13" id="KW-0349">Heme</keyword>
<evidence type="ECO:0000256" key="5">
    <source>
        <dbReference type="ARBA" id="ARBA00022617"/>
    </source>
</evidence>
<dbReference type="InterPro" id="IPR001128">
    <property type="entry name" value="Cyt_P450"/>
</dbReference>
<dbReference type="GeneTree" id="ENSGT00940000162064"/>
<evidence type="ECO:0000256" key="14">
    <source>
        <dbReference type="RuleBase" id="RU000461"/>
    </source>
</evidence>
<evidence type="ECO:0008006" key="18">
    <source>
        <dbReference type="Google" id="ProtNLM"/>
    </source>
</evidence>
<accession>A0A8C5QDL6</accession>
<evidence type="ECO:0000256" key="3">
    <source>
        <dbReference type="ARBA" id="ARBA00004586"/>
    </source>
</evidence>
<proteinExistence type="inferred from homology"/>
<comment type="similarity">
    <text evidence="4 14">Belongs to the cytochrome P450 family.</text>
</comment>
<evidence type="ECO:0000256" key="4">
    <source>
        <dbReference type="ARBA" id="ARBA00010617"/>
    </source>
</evidence>
<dbReference type="CDD" id="cd11026">
    <property type="entry name" value="CYP2"/>
    <property type="match status" value="1"/>
</dbReference>
<dbReference type="FunFam" id="1.10.630.10:FF:000001">
    <property type="entry name" value="Cytochrome P450, family 2"/>
    <property type="match status" value="1"/>
</dbReference>
<dbReference type="AlphaFoldDB" id="A0A8C5QDL6"/>
<dbReference type="GO" id="GO:0005789">
    <property type="term" value="C:endoplasmic reticulum membrane"/>
    <property type="evidence" value="ECO:0007669"/>
    <property type="project" value="UniProtKB-SubCell"/>
</dbReference>
<evidence type="ECO:0000256" key="10">
    <source>
        <dbReference type="ARBA" id="ARBA00023004"/>
    </source>
</evidence>
<keyword evidence="12 15" id="KW-0472">Membrane</keyword>
<reference evidence="16" key="2">
    <citation type="submission" date="2025-09" db="UniProtKB">
        <authorList>
            <consortium name="Ensembl"/>
        </authorList>
    </citation>
    <scope>IDENTIFICATION</scope>
</reference>
<evidence type="ECO:0000256" key="12">
    <source>
        <dbReference type="ARBA" id="ARBA00023136"/>
    </source>
</evidence>
<dbReference type="InterPro" id="IPR050182">
    <property type="entry name" value="Cytochrome_P450_fam2"/>
</dbReference>
<dbReference type="PROSITE" id="PS00086">
    <property type="entry name" value="CYTOCHROME_P450"/>
    <property type="match status" value="1"/>
</dbReference>
<feature type="binding site" description="axial binding residue" evidence="13">
    <location>
        <position position="439"/>
    </location>
    <ligand>
        <name>heme</name>
        <dbReference type="ChEBI" id="CHEBI:30413"/>
    </ligand>
    <ligandPart>
        <name>Fe</name>
        <dbReference type="ChEBI" id="CHEBI:18248"/>
    </ligandPart>
</feature>
<dbReference type="GO" id="GO:0006805">
    <property type="term" value="P:xenobiotic metabolic process"/>
    <property type="evidence" value="ECO:0007669"/>
    <property type="project" value="TreeGrafter"/>
</dbReference>
<evidence type="ECO:0000256" key="8">
    <source>
        <dbReference type="ARBA" id="ARBA00022848"/>
    </source>
</evidence>
<dbReference type="GO" id="GO:0005506">
    <property type="term" value="F:iron ion binding"/>
    <property type="evidence" value="ECO:0007669"/>
    <property type="project" value="InterPro"/>
</dbReference>
<dbReference type="Ensembl" id="ENSLLET00000037950.1">
    <property type="protein sequence ID" value="ENSLLEP00000036542.1"/>
    <property type="gene ID" value="ENSLLEG00000023161.1"/>
</dbReference>
<dbReference type="PRINTS" id="PR00463">
    <property type="entry name" value="EP450I"/>
</dbReference>
<dbReference type="PRINTS" id="PR01684">
    <property type="entry name" value="EP450ICYP2A"/>
</dbReference>
<dbReference type="Gene3D" id="1.10.630.10">
    <property type="entry name" value="Cytochrome P450"/>
    <property type="match status" value="1"/>
</dbReference>
<evidence type="ECO:0000256" key="6">
    <source>
        <dbReference type="ARBA" id="ARBA00022723"/>
    </source>
</evidence>
<dbReference type="Proteomes" id="UP000694569">
    <property type="component" value="Unplaced"/>
</dbReference>
<dbReference type="InterPro" id="IPR017972">
    <property type="entry name" value="Cyt_P450_CS"/>
</dbReference>
<dbReference type="GO" id="GO:0008392">
    <property type="term" value="F:arachidonate epoxygenase activity"/>
    <property type="evidence" value="ECO:0007669"/>
    <property type="project" value="TreeGrafter"/>
</dbReference>
<dbReference type="GO" id="GO:0016712">
    <property type="term" value="F:oxidoreductase activity, acting on paired donors, with incorporation or reduction of molecular oxygen, reduced flavin or flavoprotein as one donor, and incorporation of one atom of oxygen"/>
    <property type="evidence" value="ECO:0007669"/>
    <property type="project" value="InterPro"/>
</dbReference>
<name>A0A8C5QDL6_9ANUR</name>